<keyword evidence="4" id="KW-0233">DNA recombination</keyword>
<keyword evidence="8" id="KW-1185">Reference proteome</keyword>
<evidence type="ECO:0000313" key="7">
    <source>
        <dbReference type="EMBL" id="PJM75153.1"/>
    </source>
</evidence>
<dbReference type="Proteomes" id="UP000231451">
    <property type="component" value="Unassembled WGS sequence"/>
</dbReference>
<dbReference type="Pfam" id="PF22483">
    <property type="entry name" value="Mu-transpos_C_2"/>
    <property type="match status" value="1"/>
</dbReference>
<dbReference type="Gene3D" id="3.30.420.10">
    <property type="entry name" value="Ribonuclease H-like superfamily/Ribonuclease H"/>
    <property type="match status" value="1"/>
</dbReference>
<keyword evidence="2" id="KW-0815">Transposition</keyword>
<evidence type="ECO:0000256" key="1">
    <source>
        <dbReference type="ARBA" id="ARBA00009277"/>
    </source>
</evidence>
<dbReference type="InterPro" id="IPR054353">
    <property type="entry name" value="IstA-like_C"/>
</dbReference>
<sequence length="493" mass="55340">MTVPVSVQQRIRVLDAHGMSWRSIAKEVGVARDTVAKYAGKEDCSPEPPRAAVRPSKLDPYRSTVDGWLEADRFMPRKQRHTAKRVYDRLVAEHGYQGSYSPVQRYVKRWREEHRPPQDGFLELQWRPGEAQVDFGLSRAVVGGDRVDVHCLVVTFPYSNMRYCVALPGENAECVCQGLRMVFEHIGMAPPALVLDNATGAGHRVAWDKVSIVKVFELFVAHYRLEVRFCNPESGNEKGSVENAVGFLRRNIMVPLPDAESYGQLTRYMLERCDGMARAAHYRKGAPVADLFAGEKTSMQPLPAKPYDAIRWETRKADKDGRVQVDGKYYLAGPSWRGWNLDVGLRAFDVTIRTQDGRTCARLPRVYGDAPATVRNPATLLPALGRKTNAWPDSTIRDDFPGKLRLAIDHMDAKARRNAFRLICKASDQSGFEAAVQAGEHIIEQGHELDEASLTTMARRIAAGERPYEQAAPDLTGYDVFMKPGREREGKEA</sequence>
<feature type="domain" description="HTH IS21-type" evidence="5">
    <location>
        <begin position="6"/>
        <end position="69"/>
    </location>
</feature>
<comment type="similarity">
    <text evidence="1">Belongs to the transposase IS21/IS408/IS1162 family.</text>
</comment>
<dbReference type="InterPro" id="IPR001584">
    <property type="entry name" value="Integrase_cat-core"/>
</dbReference>
<dbReference type="InterPro" id="IPR009057">
    <property type="entry name" value="Homeodomain-like_sf"/>
</dbReference>
<dbReference type="PROSITE" id="PS50531">
    <property type="entry name" value="HTH_IS21"/>
    <property type="match status" value="1"/>
</dbReference>
<dbReference type="EMBL" id="PEBK01000005">
    <property type="protein sequence ID" value="PJM75153.1"/>
    <property type="molecule type" value="Genomic_DNA"/>
</dbReference>
<evidence type="ECO:0000259" key="6">
    <source>
        <dbReference type="PROSITE" id="PS50994"/>
    </source>
</evidence>
<dbReference type="OrthoDB" id="2065409at2"/>
<dbReference type="PROSITE" id="PS50994">
    <property type="entry name" value="INTEGRASE"/>
    <property type="match status" value="1"/>
</dbReference>
<dbReference type="GO" id="GO:0006310">
    <property type="term" value="P:DNA recombination"/>
    <property type="evidence" value="ECO:0007669"/>
    <property type="project" value="UniProtKB-KW"/>
</dbReference>
<name>A0A2M9HEA7_9BIFI</name>
<dbReference type="SUPFAM" id="SSF53098">
    <property type="entry name" value="Ribonuclease H-like"/>
    <property type="match status" value="1"/>
</dbReference>
<dbReference type="InterPro" id="IPR012337">
    <property type="entry name" value="RNaseH-like_sf"/>
</dbReference>
<reference evidence="7 8" key="1">
    <citation type="submission" date="2017-10" db="EMBL/GenBank/DDBJ databases">
        <title>Draft genome sequences of strains TRE 1, TRE 9, TRE H and TRI 7, isolated from tamarins, belonging to four potential novel Bifidobacterium species.</title>
        <authorList>
            <person name="Mattarelli P."/>
            <person name="Modesto M."/>
            <person name="Puglisi E."/>
            <person name="Morelli L."/>
            <person name="Spezio C."/>
            <person name="Bonetti A."/>
            <person name="Sandri C."/>
        </authorList>
    </citation>
    <scope>NUCLEOTIDE SEQUENCE [LARGE SCALE GENOMIC DNA]</scope>
    <source>
        <strain evidence="8">TRI7</strain>
    </source>
</reference>
<evidence type="ECO:0000313" key="8">
    <source>
        <dbReference type="Proteomes" id="UP000231451"/>
    </source>
</evidence>
<dbReference type="SUPFAM" id="SSF46689">
    <property type="entry name" value="Homeodomain-like"/>
    <property type="match status" value="1"/>
</dbReference>
<evidence type="ECO:0000256" key="2">
    <source>
        <dbReference type="ARBA" id="ARBA00022578"/>
    </source>
</evidence>
<dbReference type="PANTHER" id="PTHR35004">
    <property type="entry name" value="TRANSPOSASE RV3428C-RELATED"/>
    <property type="match status" value="1"/>
</dbReference>
<dbReference type="PANTHER" id="PTHR35004:SF7">
    <property type="entry name" value="INTEGRASE PROTEIN"/>
    <property type="match status" value="1"/>
</dbReference>
<dbReference type="NCBIfam" id="NF033546">
    <property type="entry name" value="transpos_IS21"/>
    <property type="match status" value="1"/>
</dbReference>
<dbReference type="InterPro" id="IPR036397">
    <property type="entry name" value="RNaseH_sf"/>
</dbReference>
<proteinExistence type="inferred from homology"/>
<comment type="caution">
    <text evidence="7">The sequence shown here is derived from an EMBL/GenBank/DDBJ whole genome shotgun (WGS) entry which is preliminary data.</text>
</comment>
<evidence type="ECO:0000259" key="5">
    <source>
        <dbReference type="PROSITE" id="PS50531"/>
    </source>
</evidence>
<protein>
    <submittedName>
        <fullName evidence="7">IS21 family transposase</fullName>
    </submittedName>
</protein>
<dbReference type="AlphaFoldDB" id="A0A2M9HEA7"/>
<evidence type="ECO:0000256" key="3">
    <source>
        <dbReference type="ARBA" id="ARBA00023125"/>
    </source>
</evidence>
<organism evidence="7 8">
    <name type="scientific">Bifidobacterium simiarum</name>
    <dbReference type="NCBI Taxonomy" id="2045441"/>
    <lineage>
        <taxon>Bacteria</taxon>
        <taxon>Bacillati</taxon>
        <taxon>Actinomycetota</taxon>
        <taxon>Actinomycetes</taxon>
        <taxon>Bifidobacteriales</taxon>
        <taxon>Bifidobacteriaceae</taxon>
        <taxon>Bifidobacterium</taxon>
    </lineage>
</organism>
<dbReference type="InterPro" id="IPR017894">
    <property type="entry name" value="HTH_IS21_transposase_type"/>
</dbReference>
<accession>A0A2M9HEA7</accession>
<keyword evidence="3" id="KW-0238">DNA-binding</keyword>
<dbReference type="RefSeq" id="WP_100512979.1">
    <property type="nucleotide sequence ID" value="NZ_PEBK01000005.1"/>
</dbReference>
<dbReference type="GO" id="GO:0032196">
    <property type="term" value="P:transposition"/>
    <property type="evidence" value="ECO:0007669"/>
    <property type="project" value="UniProtKB-KW"/>
</dbReference>
<dbReference type="GO" id="GO:0003677">
    <property type="term" value="F:DNA binding"/>
    <property type="evidence" value="ECO:0007669"/>
    <property type="project" value="UniProtKB-KW"/>
</dbReference>
<gene>
    <name evidence="7" type="ORF">CSQ87_06035</name>
</gene>
<evidence type="ECO:0000256" key="4">
    <source>
        <dbReference type="ARBA" id="ARBA00023172"/>
    </source>
</evidence>
<feature type="domain" description="Integrase catalytic" evidence="6">
    <location>
        <begin position="124"/>
        <end position="295"/>
    </location>
</feature>
<dbReference type="GO" id="GO:0015074">
    <property type="term" value="P:DNA integration"/>
    <property type="evidence" value="ECO:0007669"/>
    <property type="project" value="InterPro"/>
</dbReference>